<evidence type="ECO:0000259" key="1">
    <source>
        <dbReference type="Pfam" id="PF13426"/>
    </source>
</evidence>
<dbReference type="InterPro" id="IPR035965">
    <property type="entry name" value="PAS-like_dom_sf"/>
</dbReference>
<name>A0ABM9PJ32_9FLAO</name>
<reference evidence="2 3" key="1">
    <citation type="submission" date="2024-05" db="EMBL/GenBank/DDBJ databases">
        <authorList>
            <person name="Duchaud E."/>
        </authorList>
    </citation>
    <scope>NUCLEOTIDE SEQUENCE [LARGE SCALE GENOMIC DNA]</scope>
    <source>
        <strain evidence="2">Ena-SAMPLE-TAB-13-05-2024-13:56:06:370-140305</strain>
    </source>
</reference>
<dbReference type="Gene3D" id="3.30.450.20">
    <property type="entry name" value="PAS domain"/>
    <property type="match status" value="1"/>
</dbReference>
<gene>
    <name evidence="2" type="ORF">T190115A13A_170068</name>
</gene>
<dbReference type="SUPFAM" id="SSF55785">
    <property type="entry name" value="PYP-like sensor domain (PAS domain)"/>
    <property type="match status" value="1"/>
</dbReference>
<dbReference type="Pfam" id="PF13426">
    <property type="entry name" value="PAS_9"/>
    <property type="match status" value="1"/>
</dbReference>
<dbReference type="InterPro" id="IPR000014">
    <property type="entry name" value="PAS"/>
</dbReference>
<feature type="domain" description="PAS" evidence="1">
    <location>
        <begin position="90"/>
        <end position="179"/>
    </location>
</feature>
<keyword evidence="3" id="KW-1185">Reference proteome</keyword>
<dbReference type="NCBIfam" id="TIGR00229">
    <property type="entry name" value="sensory_box"/>
    <property type="match status" value="1"/>
</dbReference>
<evidence type="ECO:0000313" key="2">
    <source>
        <dbReference type="EMBL" id="CAL2105645.1"/>
    </source>
</evidence>
<dbReference type="RefSeq" id="WP_348704506.1">
    <property type="nucleotide sequence ID" value="NZ_CAXIYA010000022.1"/>
</dbReference>
<dbReference type="EMBL" id="CAXJRC010000008">
    <property type="protein sequence ID" value="CAL2105645.1"/>
    <property type="molecule type" value="Genomic_DNA"/>
</dbReference>
<accession>A0ABM9PJ32</accession>
<dbReference type="CDD" id="cd00130">
    <property type="entry name" value="PAS"/>
    <property type="match status" value="1"/>
</dbReference>
<proteinExistence type="predicted"/>
<dbReference type="Proteomes" id="UP001497602">
    <property type="component" value="Unassembled WGS sequence"/>
</dbReference>
<comment type="caution">
    <text evidence="2">The sequence shown here is derived from an EMBL/GenBank/DDBJ whole genome shotgun (WGS) entry which is preliminary data.</text>
</comment>
<evidence type="ECO:0000313" key="3">
    <source>
        <dbReference type="Proteomes" id="UP001497602"/>
    </source>
</evidence>
<sequence>MKNNINNMMCLDMYASSLSKDDAILLQPLLTARNYGTTNLISWDIHVQNFNKLSGYTKVEKEMIALKEMAKIYQWKNDFDEILVNNNFEALILTDTSRKIIWVNDGFATMTGYSKSFAINKTPSFLQGIHTSEETRLRIRAKLKANKPFKEVIINHKKDKTAYKCELSIFPLYGENTTHFLALEKEAV</sequence>
<protein>
    <submittedName>
        <fullName evidence="2">PAS domain S-box-containing protein</fullName>
    </submittedName>
</protein>
<organism evidence="2 3">
    <name type="scientific">Tenacibaculum vairaonense</name>
    <dbReference type="NCBI Taxonomy" id="3137860"/>
    <lineage>
        <taxon>Bacteria</taxon>
        <taxon>Pseudomonadati</taxon>
        <taxon>Bacteroidota</taxon>
        <taxon>Flavobacteriia</taxon>
        <taxon>Flavobacteriales</taxon>
        <taxon>Flavobacteriaceae</taxon>
        <taxon>Tenacibaculum</taxon>
    </lineage>
</organism>